<organism evidence="3 4">
    <name type="scientific">Caenorhabditis bovis</name>
    <dbReference type="NCBI Taxonomy" id="2654633"/>
    <lineage>
        <taxon>Eukaryota</taxon>
        <taxon>Metazoa</taxon>
        <taxon>Ecdysozoa</taxon>
        <taxon>Nematoda</taxon>
        <taxon>Chromadorea</taxon>
        <taxon>Rhabditida</taxon>
        <taxon>Rhabditina</taxon>
        <taxon>Rhabditomorpha</taxon>
        <taxon>Rhabditoidea</taxon>
        <taxon>Rhabditidae</taxon>
        <taxon>Peloderinae</taxon>
        <taxon>Caenorhabditis</taxon>
    </lineage>
</organism>
<keyword evidence="2" id="KW-0472">Membrane</keyword>
<feature type="transmembrane region" description="Helical" evidence="2">
    <location>
        <begin position="89"/>
        <end position="119"/>
    </location>
</feature>
<reference evidence="3 4" key="1">
    <citation type="submission" date="2020-04" db="EMBL/GenBank/DDBJ databases">
        <authorList>
            <person name="Laetsch R D."/>
            <person name="Stevens L."/>
            <person name="Kumar S."/>
            <person name="Blaxter L. M."/>
        </authorList>
    </citation>
    <scope>NUCLEOTIDE SEQUENCE [LARGE SCALE GENOMIC DNA]</scope>
</reference>
<keyword evidence="4" id="KW-1185">Reference proteome</keyword>
<sequence length="196" mass="21926">MSDVEGRKEKRLSAGRDEANLDERIFGVSIVLVFIMLLGVNAVTAMIYMVLLGIRAFLVCNFDFVVQTVFGIVLIIVLSILYSARSKTLYTIAAIFTSCNALLFFVYLVHLIILLTVGIEDNELTIDSETIIFLFIWETYVVITYSFFTFVLCKLGWFGRRVPIQAESPKQPGATPKQSITGSQSRAHSPGSRSHE</sequence>
<protein>
    <submittedName>
        <fullName evidence="3">Uncharacterized protein</fullName>
    </submittedName>
</protein>
<name>A0A8S1EVX5_9PELO</name>
<feature type="region of interest" description="Disordered" evidence="1">
    <location>
        <begin position="166"/>
        <end position="196"/>
    </location>
</feature>
<feature type="compositionally biased region" description="Polar residues" evidence="1">
    <location>
        <begin position="176"/>
        <end position="187"/>
    </location>
</feature>
<dbReference type="AlphaFoldDB" id="A0A8S1EVX5"/>
<dbReference type="EMBL" id="CADEPM010000006">
    <property type="protein sequence ID" value="CAB3407821.1"/>
    <property type="molecule type" value="Genomic_DNA"/>
</dbReference>
<feature type="transmembrane region" description="Helical" evidence="2">
    <location>
        <begin position="131"/>
        <end position="153"/>
    </location>
</feature>
<keyword evidence="2" id="KW-0812">Transmembrane</keyword>
<evidence type="ECO:0000256" key="2">
    <source>
        <dbReference type="SAM" id="Phobius"/>
    </source>
</evidence>
<gene>
    <name evidence="3" type="ORF">CBOVIS_LOCUS9684</name>
</gene>
<feature type="transmembrane region" description="Helical" evidence="2">
    <location>
        <begin position="64"/>
        <end position="82"/>
    </location>
</feature>
<evidence type="ECO:0000256" key="1">
    <source>
        <dbReference type="SAM" id="MobiDB-lite"/>
    </source>
</evidence>
<feature type="transmembrane region" description="Helical" evidence="2">
    <location>
        <begin position="25"/>
        <end position="58"/>
    </location>
</feature>
<proteinExistence type="predicted"/>
<evidence type="ECO:0000313" key="4">
    <source>
        <dbReference type="Proteomes" id="UP000494206"/>
    </source>
</evidence>
<keyword evidence="2" id="KW-1133">Transmembrane helix</keyword>
<evidence type="ECO:0000313" key="3">
    <source>
        <dbReference type="EMBL" id="CAB3407821.1"/>
    </source>
</evidence>
<dbReference type="Proteomes" id="UP000494206">
    <property type="component" value="Unassembled WGS sequence"/>
</dbReference>
<comment type="caution">
    <text evidence="3">The sequence shown here is derived from an EMBL/GenBank/DDBJ whole genome shotgun (WGS) entry which is preliminary data.</text>
</comment>
<accession>A0A8S1EVX5</accession>